<dbReference type="Proteomes" id="UP001347796">
    <property type="component" value="Unassembled WGS sequence"/>
</dbReference>
<evidence type="ECO:0000256" key="7">
    <source>
        <dbReference type="SAM" id="Phobius"/>
    </source>
</evidence>
<dbReference type="InterPro" id="IPR008753">
    <property type="entry name" value="Peptidase_M13_N"/>
</dbReference>
<organism evidence="10 11">
    <name type="scientific">Patella caerulea</name>
    <name type="common">Rayed Mediterranean limpet</name>
    <dbReference type="NCBI Taxonomy" id="87958"/>
    <lineage>
        <taxon>Eukaryota</taxon>
        <taxon>Metazoa</taxon>
        <taxon>Spiralia</taxon>
        <taxon>Lophotrochozoa</taxon>
        <taxon>Mollusca</taxon>
        <taxon>Gastropoda</taxon>
        <taxon>Patellogastropoda</taxon>
        <taxon>Patelloidea</taxon>
        <taxon>Patellidae</taxon>
        <taxon>Patella</taxon>
    </lineage>
</organism>
<evidence type="ECO:0000256" key="2">
    <source>
        <dbReference type="ARBA" id="ARBA00022670"/>
    </source>
</evidence>
<keyword evidence="11" id="KW-1185">Reference proteome</keyword>
<dbReference type="EMBL" id="JAZGQO010000010">
    <property type="protein sequence ID" value="KAK6176885.1"/>
    <property type="molecule type" value="Genomic_DNA"/>
</dbReference>
<evidence type="ECO:0008006" key="12">
    <source>
        <dbReference type="Google" id="ProtNLM"/>
    </source>
</evidence>
<feature type="domain" description="Peptidase M13 C-terminal" evidence="8">
    <location>
        <begin position="541"/>
        <end position="745"/>
    </location>
</feature>
<dbReference type="PANTHER" id="PTHR11733">
    <property type="entry name" value="ZINC METALLOPROTEASE FAMILY M13 NEPRILYSIN-RELATED"/>
    <property type="match status" value="1"/>
</dbReference>
<dbReference type="InterPro" id="IPR000718">
    <property type="entry name" value="Peptidase_M13"/>
</dbReference>
<proteinExistence type="predicted"/>
<dbReference type="Pfam" id="PF01431">
    <property type="entry name" value="Peptidase_M13"/>
    <property type="match status" value="1"/>
</dbReference>
<evidence type="ECO:0000256" key="3">
    <source>
        <dbReference type="ARBA" id="ARBA00022723"/>
    </source>
</evidence>
<dbReference type="AlphaFoldDB" id="A0AAN8JKC0"/>
<keyword evidence="7" id="KW-0812">Transmembrane</keyword>
<accession>A0AAN8JKC0</accession>
<feature type="transmembrane region" description="Helical" evidence="7">
    <location>
        <begin position="34"/>
        <end position="56"/>
    </location>
</feature>
<dbReference type="PROSITE" id="PS51885">
    <property type="entry name" value="NEPRILYSIN"/>
    <property type="match status" value="1"/>
</dbReference>
<reference evidence="10 11" key="1">
    <citation type="submission" date="2024-01" db="EMBL/GenBank/DDBJ databases">
        <title>The genome of the rayed Mediterranean limpet Patella caerulea (Linnaeus, 1758).</title>
        <authorList>
            <person name="Anh-Thu Weber A."/>
            <person name="Halstead-Nussloch G."/>
        </authorList>
    </citation>
    <scope>NUCLEOTIDE SEQUENCE [LARGE SCALE GENOMIC DNA]</scope>
    <source>
        <strain evidence="10">AATW-2023a</strain>
        <tissue evidence="10">Whole specimen</tissue>
    </source>
</reference>
<dbReference type="Gene3D" id="3.40.390.10">
    <property type="entry name" value="Collagenase (Catalytic Domain)"/>
    <property type="match status" value="1"/>
</dbReference>
<dbReference type="GO" id="GO:0004222">
    <property type="term" value="F:metalloendopeptidase activity"/>
    <property type="evidence" value="ECO:0007669"/>
    <property type="project" value="InterPro"/>
</dbReference>
<dbReference type="GO" id="GO:0046872">
    <property type="term" value="F:metal ion binding"/>
    <property type="evidence" value="ECO:0007669"/>
    <property type="project" value="UniProtKB-KW"/>
</dbReference>
<dbReference type="PRINTS" id="PR00786">
    <property type="entry name" value="NEPRILYSIN"/>
</dbReference>
<dbReference type="InterPro" id="IPR024079">
    <property type="entry name" value="MetalloPept_cat_dom_sf"/>
</dbReference>
<dbReference type="InterPro" id="IPR018497">
    <property type="entry name" value="Peptidase_M13_C"/>
</dbReference>
<dbReference type="GO" id="GO:0005886">
    <property type="term" value="C:plasma membrane"/>
    <property type="evidence" value="ECO:0007669"/>
    <property type="project" value="TreeGrafter"/>
</dbReference>
<evidence type="ECO:0000256" key="4">
    <source>
        <dbReference type="ARBA" id="ARBA00022801"/>
    </source>
</evidence>
<evidence type="ECO:0000256" key="6">
    <source>
        <dbReference type="ARBA" id="ARBA00023049"/>
    </source>
</evidence>
<comment type="caution">
    <text evidence="10">The sequence shown here is derived from an EMBL/GenBank/DDBJ whole genome shotgun (WGS) entry which is preliminary data.</text>
</comment>
<evidence type="ECO:0000313" key="10">
    <source>
        <dbReference type="EMBL" id="KAK6176885.1"/>
    </source>
</evidence>
<dbReference type="PANTHER" id="PTHR11733:SF133">
    <property type="entry name" value="PHOSPHATE-REGULATING NEUTRAL ENDOPEPTIDASE PHEX"/>
    <property type="match status" value="1"/>
</dbReference>
<dbReference type="CDD" id="cd08662">
    <property type="entry name" value="M13"/>
    <property type="match status" value="1"/>
</dbReference>
<dbReference type="Gene3D" id="1.10.1380.10">
    <property type="entry name" value="Neutral endopeptidase , domain2"/>
    <property type="match status" value="1"/>
</dbReference>
<evidence type="ECO:0000259" key="9">
    <source>
        <dbReference type="Pfam" id="PF05649"/>
    </source>
</evidence>
<gene>
    <name evidence="10" type="ORF">SNE40_015099</name>
</gene>
<name>A0AAN8JKC0_PATCE</name>
<keyword evidence="3" id="KW-0479">Metal-binding</keyword>
<dbReference type="Pfam" id="PF05649">
    <property type="entry name" value="Peptidase_M13_N"/>
    <property type="match status" value="1"/>
</dbReference>
<dbReference type="GO" id="GO:0016485">
    <property type="term" value="P:protein processing"/>
    <property type="evidence" value="ECO:0007669"/>
    <property type="project" value="TreeGrafter"/>
</dbReference>
<keyword evidence="7" id="KW-0472">Membrane</keyword>
<evidence type="ECO:0000313" key="11">
    <source>
        <dbReference type="Proteomes" id="UP001347796"/>
    </source>
</evidence>
<evidence type="ECO:0000256" key="5">
    <source>
        <dbReference type="ARBA" id="ARBA00022833"/>
    </source>
</evidence>
<feature type="domain" description="Peptidase M13 N-terminal" evidence="9">
    <location>
        <begin position="93"/>
        <end position="481"/>
    </location>
</feature>
<keyword evidence="6" id="KW-0482">Metalloprotease</keyword>
<sequence>MEGTGSKVSATGVNNISFQKGGWWNQRSTLEKSLIVFGAVAFAAAIAFIVAFAVTYNPDNPDSENPEEEVCTSENCIAASSRITSQIDASVEPCDDFFQFACGTWMKKNIIPADRSSINMFGVLRDDVEVTLKNSLEKESNEDISAVKKIKDLYNSCLNLTAIENQGTEPLLDILTLLGGWPVLEPSWNNPTFDLSANLVQLQILNLDPIINMFVTTDFKDSSKRIIYIDQPSFGMPGRSYYLRGRDDVMVQAYEKYGVELAMNLGADSATATTDIKDLVDFEFLLANISVAAEDRRDSEALYNPGSITDLAANYSKFDWQNYFYDIFNMDGVGLNITADEIIINRSPSYFNLLFDILENTPTRVKANYILFRLVLQRAPYLTATFRELLVDYNKVITGSATERDRFRTCVVYVQNNVGVGVGRIFIDETFDEDAKSTALEMIENIRSAFFELLNELDWMDDSTRQLAREKAEYINEKIGYADAILDDVYLNKLYENHTYDPHDYFNNVDSDQRRSIVTNLKDLREPVDKDAWSTNAATVNAFYSPQKNQIMFPAGILQPPFFHKNYPRALNYGGIGVVIGHEITHGFDDSGRQYDKDGNLLQWWTDDVIDRFKEKAQCIIDQYSNYTVEEADMNLNGINTQGENIADNGGLKQSYRAYQTLIETMGNEQRLPGLKYNNKQLFFINFAQIWCTNTRREAAIQQILTGVHSLGRFRVIGSLQNSQDFAEAFNCPASSYMNAENKCYVW</sequence>
<keyword evidence="4" id="KW-0378">Hydrolase</keyword>
<evidence type="ECO:0000256" key="1">
    <source>
        <dbReference type="ARBA" id="ARBA00001947"/>
    </source>
</evidence>
<dbReference type="InterPro" id="IPR042089">
    <property type="entry name" value="Peptidase_M13_dom_2"/>
</dbReference>
<keyword evidence="2" id="KW-0645">Protease</keyword>
<comment type="cofactor">
    <cofactor evidence="1">
        <name>Zn(2+)</name>
        <dbReference type="ChEBI" id="CHEBI:29105"/>
    </cofactor>
</comment>
<dbReference type="SUPFAM" id="SSF55486">
    <property type="entry name" value="Metalloproteases ('zincins'), catalytic domain"/>
    <property type="match status" value="1"/>
</dbReference>
<keyword evidence="5" id="KW-0862">Zinc</keyword>
<evidence type="ECO:0000259" key="8">
    <source>
        <dbReference type="Pfam" id="PF01431"/>
    </source>
</evidence>
<keyword evidence="7" id="KW-1133">Transmembrane helix</keyword>
<protein>
    <recommendedName>
        <fullName evidence="12">Neprilysin</fullName>
    </recommendedName>
</protein>